<dbReference type="STRING" id="98765.A0A2R6PZ10"/>
<proteinExistence type="predicted"/>
<organism evidence="2 3">
    <name type="scientific">Hermanssonia centrifuga</name>
    <dbReference type="NCBI Taxonomy" id="98765"/>
    <lineage>
        <taxon>Eukaryota</taxon>
        <taxon>Fungi</taxon>
        <taxon>Dikarya</taxon>
        <taxon>Basidiomycota</taxon>
        <taxon>Agaricomycotina</taxon>
        <taxon>Agaricomycetes</taxon>
        <taxon>Polyporales</taxon>
        <taxon>Meruliaceae</taxon>
        <taxon>Hermanssonia</taxon>
    </lineage>
</organism>
<reference evidence="2 3" key="1">
    <citation type="submission" date="2018-02" db="EMBL/GenBank/DDBJ databases">
        <title>Genome sequence of the basidiomycete white-rot fungus Phlebia centrifuga.</title>
        <authorList>
            <person name="Granchi Z."/>
            <person name="Peng M."/>
            <person name="de Vries R.P."/>
            <person name="Hilden K."/>
            <person name="Makela M.R."/>
            <person name="Grigoriev I."/>
            <person name="Riley R."/>
        </authorList>
    </citation>
    <scope>NUCLEOTIDE SEQUENCE [LARGE SCALE GENOMIC DNA]</scope>
    <source>
        <strain evidence="2 3">FBCC195</strain>
    </source>
</reference>
<dbReference type="OrthoDB" id="3265188at2759"/>
<name>A0A2R6PZ10_9APHY</name>
<comment type="caution">
    <text evidence="2">The sequence shown here is derived from an EMBL/GenBank/DDBJ whole genome shotgun (WGS) entry which is preliminary data.</text>
</comment>
<evidence type="ECO:0000259" key="1">
    <source>
        <dbReference type="Pfam" id="PF17667"/>
    </source>
</evidence>
<evidence type="ECO:0000313" key="3">
    <source>
        <dbReference type="Proteomes" id="UP000186601"/>
    </source>
</evidence>
<dbReference type="EMBL" id="MLYV02000421">
    <property type="protein sequence ID" value="PSR99297.1"/>
    <property type="molecule type" value="Genomic_DNA"/>
</dbReference>
<dbReference type="AlphaFoldDB" id="A0A2R6PZ10"/>
<dbReference type="InterPro" id="IPR040976">
    <property type="entry name" value="Pkinase_fungal"/>
</dbReference>
<accession>A0A2R6PZ10</accession>
<evidence type="ECO:0000313" key="2">
    <source>
        <dbReference type="EMBL" id="PSR99297.1"/>
    </source>
</evidence>
<keyword evidence="3" id="KW-1185">Reference proteome</keyword>
<gene>
    <name evidence="2" type="ORF">PHLCEN_2v4156</name>
</gene>
<protein>
    <recommendedName>
        <fullName evidence="1">Fungal-type protein kinase domain-containing protein</fullName>
    </recommendedName>
</protein>
<dbReference type="Pfam" id="PF17667">
    <property type="entry name" value="Pkinase_fungal"/>
    <property type="match status" value="1"/>
</dbReference>
<sequence>MDDPYVELSVKQFMELFLPGDGLSQEHLEKIGNFSKVPLDGREKDMYSPMKMMEVCELKYAIKITADHPESSEDSSKPDLSMYRTDVGENAWTITNGSGVHSAKAAWGWIIMPIEIKNKLRADPFEDTSQLRASEDNDGRSSRAQLIKYVAEVQARQHRTSVFSLFIVKNKARLIRWDRIGAIVSKPFFYVRDTPSVEKDGCTNLLNYVYKIASASAQDQGYDPTVIRLSEDDPLLLKLMKCGIIGAGAMSDGHRT</sequence>
<dbReference type="Proteomes" id="UP000186601">
    <property type="component" value="Unassembled WGS sequence"/>
</dbReference>
<feature type="domain" description="Fungal-type protein kinase" evidence="1">
    <location>
        <begin position="131"/>
        <end position="232"/>
    </location>
</feature>